<sequence length="66" mass="7581">RAEALSQAFGGELDLSHTQMDQRACEQLALFLEYSERLTELDLSHCKLTDHCMELLLPHLHKTQTL</sequence>
<dbReference type="InterPro" id="IPR032675">
    <property type="entry name" value="LRR_dom_sf"/>
</dbReference>
<dbReference type="EMBL" id="JAMKFB020000015">
    <property type="protein sequence ID" value="KAL0175335.1"/>
    <property type="molecule type" value="Genomic_DNA"/>
</dbReference>
<dbReference type="Proteomes" id="UP001529510">
    <property type="component" value="Unassembled WGS sequence"/>
</dbReference>
<accession>A0ABD0PMS5</accession>
<dbReference type="Gene3D" id="3.80.10.10">
    <property type="entry name" value="Ribonuclease Inhibitor"/>
    <property type="match status" value="1"/>
</dbReference>
<feature type="non-terminal residue" evidence="1">
    <location>
        <position position="1"/>
    </location>
</feature>
<evidence type="ECO:0000313" key="2">
    <source>
        <dbReference type="Proteomes" id="UP001529510"/>
    </source>
</evidence>
<dbReference type="SUPFAM" id="SSF52047">
    <property type="entry name" value="RNI-like"/>
    <property type="match status" value="1"/>
</dbReference>
<protein>
    <submittedName>
        <fullName evidence="1">Uncharacterized protein</fullName>
    </submittedName>
</protein>
<gene>
    <name evidence="1" type="ORF">M9458_031303</name>
</gene>
<dbReference type="AlphaFoldDB" id="A0ABD0PMS5"/>
<keyword evidence="2" id="KW-1185">Reference proteome</keyword>
<evidence type="ECO:0000313" key="1">
    <source>
        <dbReference type="EMBL" id="KAL0175335.1"/>
    </source>
</evidence>
<reference evidence="1 2" key="1">
    <citation type="submission" date="2024-05" db="EMBL/GenBank/DDBJ databases">
        <title>Genome sequencing and assembly of Indian major carp, Cirrhinus mrigala (Hamilton, 1822).</title>
        <authorList>
            <person name="Mohindra V."/>
            <person name="Chowdhury L.M."/>
            <person name="Lal K."/>
            <person name="Jena J.K."/>
        </authorList>
    </citation>
    <scope>NUCLEOTIDE SEQUENCE [LARGE SCALE GENOMIC DNA]</scope>
    <source>
        <strain evidence="1">CM1030</strain>
        <tissue evidence="1">Blood</tissue>
    </source>
</reference>
<name>A0ABD0PMS5_CIRMR</name>
<organism evidence="1 2">
    <name type="scientific">Cirrhinus mrigala</name>
    <name type="common">Mrigala</name>
    <dbReference type="NCBI Taxonomy" id="683832"/>
    <lineage>
        <taxon>Eukaryota</taxon>
        <taxon>Metazoa</taxon>
        <taxon>Chordata</taxon>
        <taxon>Craniata</taxon>
        <taxon>Vertebrata</taxon>
        <taxon>Euteleostomi</taxon>
        <taxon>Actinopterygii</taxon>
        <taxon>Neopterygii</taxon>
        <taxon>Teleostei</taxon>
        <taxon>Ostariophysi</taxon>
        <taxon>Cypriniformes</taxon>
        <taxon>Cyprinidae</taxon>
        <taxon>Labeoninae</taxon>
        <taxon>Labeonini</taxon>
        <taxon>Cirrhinus</taxon>
    </lineage>
</organism>
<feature type="non-terminal residue" evidence="1">
    <location>
        <position position="66"/>
    </location>
</feature>
<proteinExistence type="predicted"/>
<comment type="caution">
    <text evidence="1">The sequence shown here is derived from an EMBL/GenBank/DDBJ whole genome shotgun (WGS) entry which is preliminary data.</text>
</comment>